<proteinExistence type="predicted"/>
<name>A0A392RPZ2_9FABA</name>
<evidence type="ECO:0000256" key="1">
    <source>
        <dbReference type="SAM" id="MobiDB-lite"/>
    </source>
</evidence>
<accession>A0A392RPZ2</accession>
<organism evidence="2 3">
    <name type="scientific">Trifolium medium</name>
    <dbReference type="NCBI Taxonomy" id="97028"/>
    <lineage>
        <taxon>Eukaryota</taxon>
        <taxon>Viridiplantae</taxon>
        <taxon>Streptophyta</taxon>
        <taxon>Embryophyta</taxon>
        <taxon>Tracheophyta</taxon>
        <taxon>Spermatophyta</taxon>
        <taxon>Magnoliopsida</taxon>
        <taxon>eudicotyledons</taxon>
        <taxon>Gunneridae</taxon>
        <taxon>Pentapetalae</taxon>
        <taxon>rosids</taxon>
        <taxon>fabids</taxon>
        <taxon>Fabales</taxon>
        <taxon>Fabaceae</taxon>
        <taxon>Papilionoideae</taxon>
        <taxon>50 kb inversion clade</taxon>
        <taxon>NPAAA clade</taxon>
        <taxon>Hologalegina</taxon>
        <taxon>IRL clade</taxon>
        <taxon>Trifolieae</taxon>
        <taxon>Trifolium</taxon>
    </lineage>
</organism>
<evidence type="ECO:0000313" key="3">
    <source>
        <dbReference type="Proteomes" id="UP000265520"/>
    </source>
</evidence>
<keyword evidence="3" id="KW-1185">Reference proteome</keyword>
<dbReference type="EMBL" id="LXQA010258540">
    <property type="protein sequence ID" value="MCI38683.1"/>
    <property type="molecule type" value="Genomic_DNA"/>
</dbReference>
<reference evidence="2 3" key="1">
    <citation type="journal article" date="2018" name="Front. Plant Sci.">
        <title>Red Clover (Trifolium pratense) and Zigzag Clover (T. medium) - A Picture of Genomic Similarities and Differences.</title>
        <authorList>
            <person name="Dluhosova J."/>
            <person name="Istvanek J."/>
            <person name="Nedelnik J."/>
            <person name="Repkova J."/>
        </authorList>
    </citation>
    <scope>NUCLEOTIDE SEQUENCE [LARGE SCALE GENOMIC DNA]</scope>
    <source>
        <strain evidence="3">cv. 10/8</strain>
        <tissue evidence="2">Leaf</tissue>
    </source>
</reference>
<feature type="region of interest" description="Disordered" evidence="1">
    <location>
        <begin position="31"/>
        <end position="60"/>
    </location>
</feature>
<sequence length="60" mass="7157">MGDAPPSRVTMRGYCKRTDKNKISSRWWKDESDEHYDKPVPEKVPETAEKHRKRLLESKK</sequence>
<evidence type="ECO:0000313" key="2">
    <source>
        <dbReference type="EMBL" id="MCI38683.1"/>
    </source>
</evidence>
<dbReference type="Proteomes" id="UP000265520">
    <property type="component" value="Unassembled WGS sequence"/>
</dbReference>
<protein>
    <submittedName>
        <fullName evidence="2">Uncharacterized protein</fullName>
    </submittedName>
</protein>
<dbReference type="AlphaFoldDB" id="A0A392RPZ2"/>
<comment type="caution">
    <text evidence="2">The sequence shown here is derived from an EMBL/GenBank/DDBJ whole genome shotgun (WGS) entry which is preliminary data.</text>
</comment>